<evidence type="ECO:0000313" key="1">
    <source>
        <dbReference type="EMBL" id="KXT16627.1"/>
    </source>
</evidence>
<name>A0A139IP95_9PEZI</name>
<gene>
    <name evidence="1" type="ORF">AC579_6640</name>
</gene>
<dbReference type="Proteomes" id="UP000073492">
    <property type="component" value="Unassembled WGS sequence"/>
</dbReference>
<dbReference type="AlphaFoldDB" id="A0A139IP95"/>
<reference evidence="1 2" key="1">
    <citation type="submission" date="2015-07" db="EMBL/GenBank/DDBJ databases">
        <title>Comparative genomics of the Sigatoka disease complex on banana suggests a link between parallel evolutionary changes in Pseudocercospora fijiensis and Pseudocercospora eumusae and increased virulence on the banana host.</title>
        <authorList>
            <person name="Chang T.-C."/>
            <person name="Salvucci A."/>
            <person name="Crous P.W."/>
            <person name="Stergiopoulos I."/>
        </authorList>
    </citation>
    <scope>NUCLEOTIDE SEQUENCE [LARGE SCALE GENOMIC DNA]</scope>
    <source>
        <strain evidence="1 2">CBS 116634</strain>
    </source>
</reference>
<protein>
    <submittedName>
        <fullName evidence="1">Uncharacterized protein</fullName>
    </submittedName>
</protein>
<dbReference type="EMBL" id="LFZO01000033">
    <property type="protein sequence ID" value="KXT16627.1"/>
    <property type="molecule type" value="Genomic_DNA"/>
</dbReference>
<evidence type="ECO:0000313" key="2">
    <source>
        <dbReference type="Proteomes" id="UP000073492"/>
    </source>
</evidence>
<proteinExistence type="predicted"/>
<comment type="caution">
    <text evidence="1">The sequence shown here is derived from an EMBL/GenBank/DDBJ whole genome shotgun (WGS) entry which is preliminary data.</text>
</comment>
<sequence length="250" mass="28270">MYTIEAVTSYTSNKTHRARHSFKNMSRVLSRYHGPRISTLGGYGAASGGHLQLGNIMDDAANRRVPAKVNQVFLPALRRLLNLHTYFASQPLPLLLSLSKHDSSTTIHYRFRSNSGICSPNSLGRDSSAKCSGLTPTLTTIAYSDSQINWHLNGALISYDGQNNDELYFLIDKFSDQSTTVANHLHACLHERVKKWQKYNKAIRRLQTRDQRLARAHTPDWNYENRERVADLTGEEALVASRDIVERIAE</sequence>
<keyword evidence="2" id="KW-1185">Reference proteome</keyword>
<organism evidence="1 2">
    <name type="scientific">Pseudocercospora musae</name>
    <dbReference type="NCBI Taxonomy" id="113226"/>
    <lineage>
        <taxon>Eukaryota</taxon>
        <taxon>Fungi</taxon>
        <taxon>Dikarya</taxon>
        <taxon>Ascomycota</taxon>
        <taxon>Pezizomycotina</taxon>
        <taxon>Dothideomycetes</taxon>
        <taxon>Dothideomycetidae</taxon>
        <taxon>Mycosphaerellales</taxon>
        <taxon>Mycosphaerellaceae</taxon>
        <taxon>Pseudocercospora</taxon>
    </lineage>
</organism>
<accession>A0A139IP95</accession>